<name>A0A1X3DEZ7_9NEIS</name>
<reference evidence="3" key="1">
    <citation type="submission" date="2017-01" db="EMBL/GenBank/DDBJ databases">
        <authorList>
            <person name="Wolfgang W.J."/>
            <person name="Cole J."/>
            <person name="Wroblewski D."/>
            <person name="Mcginnis J."/>
            <person name="Musser K.A."/>
        </authorList>
    </citation>
    <scope>NUCLEOTIDE SEQUENCE [LARGE SCALE GENOMIC DNA]</scope>
    <source>
        <strain evidence="3">DSM 19151</strain>
    </source>
</reference>
<evidence type="ECO:0000313" key="3">
    <source>
        <dbReference type="Proteomes" id="UP000193118"/>
    </source>
</evidence>
<accession>A0A1X3DEZ7</accession>
<evidence type="ECO:0000313" key="2">
    <source>
        <dbReference type="EMBL" id="OSI18493.1"/>
    </source>
</evidence>
<dbReference type="GeneID" id="94579945"/>
<feature type="signal peptide" evidence="1">
    <location>
        <begin position="1"/>
        <end position="19"/>
    </location>
</feature>
<dbReference type="Proteomes" id="UP000193118">
    <property type="component" value="Unassembled WGS sequence"/>
</dbReference>
<evidence type="ECO:0000256" key="1">
    <source>
        <dbReference type="SAM" id="SignalP"/>
    </source>
</evidence>
<evidence type="ECO:0008006" key="4">
    <source>
        <dbReference type="Google" id="ProtNLM"/>
    </source>
</evidence>
<gene>
    <name evidence="2" type="ORF">BWD09_01590</name>
</gene>
<organism evidence="2 3">
    <name type="scientific">Neisseria dentiae</name>
    <dbReference type="NCBI Taxonomy" id="194197"/>
    <lineage>
        <taxon>Bacteria</taxon>
        <taxon>Pseudomonadati</taxon>
        <taxon>Pseudomonadota</taxon>
        <taxon>Betaproteobacteria</taxon>
        <taxon>Neisseriales</taxon>
        <taxon>Neisseriaceae</taxon>
        <taxon>Neisseria</taxon>
    </lineage>
</organism>
<keyword evidence="3" id="KW-1185">Reference proteome</keyword>
<sequence>MRKIMLSLAALSLPLSAWAANDIDAQLLAMAGQFEAGKAEHRIKSITYDVAEQNNTQAGVNISRQTDKFSNVKWFSSAHANVKHKISRTKGRPDAKSLILLNHWELKWAMGEEGFVMQNIQINPVPAQWNANGGTFQSSAVLVDRNGQIDLKEQCRLGSSEDAAVIHRKLKGAMQRVSCTLTMNNQTGTMKLTQGFEGYYLPGYQIFIPRILLVTNNKTGRVDRLDYQIQKIR</sequence>
<feature type="chain" id="PRO_5012597768" description="DUF3108 domain-containing protein" evidence="1">
    <location>
        <begin position="20"/>
        <end position="233"/>
    </location>
</feature>
<proteinExistence type="predicted"/>
<dbReference type="EMBL" id="MTBO01000002">
    <property type="protein sequence ID" value="OSI18493.1"/>
    <property type="molecule type" value="Genomic_DNA"/>
</dbReference>
<keyword evidence="1" id="KW-0732">Signal</keyword>
<dbReference type="RefSeq" id="WP_085364991.1">
    <property type="nucleotide sequence ID" value="NZ_CAUJPZ010000008.1"/>
</dbReference>
<dbReference type="AlphaFoldDB" id="A0A1X3DEZ7"/>
<dbReference type="OrthoDB" id="8601775at2"/>
<protein>
    <recommendedName>
        <fullName evidence="4">DUF3108 domain-containing protein</fullName>
    </recommendedName>
</protein>
<dbReference type="STRING" id="194197.BWD09_01590"/>
<comment type="caution">
    <text evidence="2">The sequence shown here is derived from an EMBL/GenBank/DDBJ whole genome shotgun (WGS) entry which is preliminary data.</text>
</comment>